<accession>E5AQ40</accession>
<dbReference type="EMBL" id="FR687359">
    <property type="protein sequence ID" value="CBW74722.1"/>
    <property type="molecule type" value="Genomic_DNA"/>
</dbReference>
<sequence>MSVFASFPLLVEATMYRFPLPGRGLKTALASLRQIFTLIQSNVSSMYLTIKR</sequence>
<proteinExistence type="predicted"/>
<gene>
    <name evidence="1" type="ordered locus">RBRH_02942</name>
</gene>
<name>E5AQ40_MYCRK</name>
<dbReference type="KEGG" id="brh:RBRH_02942"/>
<reference evidence="1 2" key="1">
    <citation type="journal article" date="2011" name="J. Bacteriol.">
        <title>Complete genome sequence of Burkholderia rhizoxinica, an endosymbiont of Rhizopus microsporus.</title>
        <authorList>
            <person name="Lackner G."/>
            <person name="Moebius N."/>
            <person name="Partida-Martinez L."/>
            <person name="Hertweck C."/>
        </authorList>
    </citation>
    <scope>NUCLEOTIDE SEQUENCE [LARGE SCALE GENOMIC DNA]</scope>
    <source>
        <strain evidence="2">DSM 19002 / CIP 109453 / HKI 454</strain>
    </source>
</reference>
<dbReference type="HOGENOM" id="CLU_3077738_0_0_4"/>
<dbReference type="STRING" id="882378.RBRH_02942"/>
<organism evidence="1 2">
    <name type="scientific">Mycetohabitans rhizoxinica (strain DSM 19002 / CIP 109453 / HKI 454)</name>
    <name type="common">Paraburkholderia rhizoxinica</name>
    <dbReference type="NCBI Taxonomy" id="882378"/>
    <lineage>
        <taxon>Bacteria</taxon>
        <taxon>Pseudomonadati</taxon>
        <taxon>Pseudomonadota</taxon>
        <taxon>Betaproteobacteria</taxon>
        <taxon>Burkholderiales</taxon>
        <taxon>Burkholderiaceae</taxon>
        <taxon>Mycetohabitans</taxon>
    </lineage>
</organism>
<protein>
    <submittedName>
        <fullName evidence="1">Uncharacterized protein</fullName>
    </submittedName>
</protein>
<evidence type="ECO:0000313" key="2">
    <source>
        <dbReference type="Proteomes" id="UP000007437"/>
    </source>
</evidence>
<dbReference type="Proteomes" id="UP000007437">
    <property type="component" value="Chromosome"/>
</dbReference>
<evidence type="ECO:0000313" key="1">
    <source>
        <dbReference type="EMBL" id="CBW74722.1"/>
    </source>
</evidence>
<dbReference type="AlphaFoldDB" id="E5AQ40"/>